<dbReference type="GO" id="GO:0016020">
    <property type="term" value="C:membrane"/>
    <property type="evidence" value="ECO:0007669"/>
    <property type="project" value="TreeGrafter"/>
</dbReference>
<comment type="caution">
    <text evidence="3">The sequence shown here is derived from an EMBL/GenBank/DDBJ whole genome shotgun (WGS) entry which is preliminary data.</text>
</comment>
<feature type="transmembrane region" description="Helical" evidence="1">
    <location>
        <begin position="179"/>
        <end position="198"/>
    </location>
</feature>
<dbReference type="EMBL" id="AHJE01000069">
    <property type="protein sequence ID" value="EHP40293.1"/>
    <property type="molecule type" value="Genomic_DNA"/>
</dbReference>
<dbReference type="InterPro" id="IPR002656">
    <property type="entry name" value="Acyl_transf_3_dom"/>
</dbReference>
<feature type="transmembrane region" description="Helical" evidence="1">
    <location>
        <begin position="90"/>
        <end position="109"/>
    </location>
</feature>
<accession>H1SB55</accession>
<dbReference type="GO" id="GO:0016747">
    <property type="term" value="F:acyltransferase activity, transferring groups other than amino-acyl groups"/>
    <property type="evidence" value="ECO:0007669"/>
    <property type="project" value="InterPro"/>
</dbReference>
<dbReference type="GO" id="GO:0009103">
    <property type="term" value="P:lipopolysaccharide biosynthetic process"/>
    <property type="evidence" value="ECO:0007669"/>
    <property type="project" value="TreeGrafter"/>
</dbReference>
<dbReference type="InterPro" id="IPR050879">
    <property type="entry name" value="Acyltransferase_3"/>
</dbReference>
<feature type="transmembrane region" description="Helical" evidence="1">
    <location>
        <begin position="294"/>
        <end position="313"/>
    </location>
</feature>
<proteinExistence type="predicted"/>
<dbReference type="PANTHER" id="PTHR23028:SF53">
    <property type="entry name" value="ACYL_TRANSF_3 DOMAIN-CONTAINING PROTEIN"/>
    <property type="match status" value="1"/>
</dbReference>
<keyword evidence="1" id="KW-0812">Transmembrane</keyword>
<evidence type="ECO:0000313" key="4">
    <source>
        <dbReference type="Proteomes" id="UP000005808"/>
    </source>
</evidence>
<dbReference type="Proteomes" id="UP000005808">
    <property type="component" value="Unassembled WGS sequence"/>
</dbReference>
<sequence>MRIEASTPAPVLSTPQNHKDYRADIDGLRAIAACSIVLFHAFPQALRGGFVGVDVFFVISGYLIGKIILSGVATNTLSFADFYARRIKRIFPALLIVLAACYAFGWVTLLPGDYKELGKHVASGAGFVSNFALWTEAGYFDAAAETKPLLHLWSLGIEEQFYIFWPLLLWLCGRFRINALIPIAAVCIASFALNVLTIHSHPTAAFYSPLSRIWELLIGTLLAYQHLNNRSILPGRSAIKSVLGALLIIVPIASLPQSVAFPGWWALLPTVGTYLMIDAGSQAWLSRRVLATKVFVWFGAISFPLYLGIGRFYRSRASSSTARRRWQHAAPQSWPASL</sequence>
<evidence type="ECO:0000259" key="2">
    <source>
        <dbReference type="Pfam" id="PF01757"/>
    </source>
</evidence>
<keyword evidence="1" id="KW-0472">Membrane</keyword>
<keyword evidence="3" id="KW-0012">Acyltransferase</keyword>
<feature type="transmembrane region" description="Helical" evidence="1">
    <location>
        <begin position="204"/>
        <end position="224"/>
    </location>
</feature>
<reference evidence="3 4" key="1">
    <citation type="journal article" date="2012" name="J. Bacteriol.">
        <title>De Novo Genome Project of Cupriavidus basilensis OR16.</title>
        <authorList>
            <person name="Cserhati M."/>
            <person name="Kriszt B."/>
            <person name="Szoboszlay S."/>
            <person name="Toth A."/>
            <person name="Szabo I."/>
            <person name="Tancsics A."/>
            <person name="Nagy I."/>
            <person name="Horvath B."/>
            <person name="Nagy I."/>
            <person name="Kukolya J."/>
        </authorList>
    </citation>
    <scope>NUCLEOTIDE SEQUENCE [LARGE SCALE GENOMIC DNA]</scope>
    <source>
        <strain evidence="3 4">OR16</strain>
    </source>
</reference>
<dbReference type="AlphaFoldDB" id="H1SB55"/>
<feature type="domain" description="Acyltransferase 3" evidence="2">
    <location>
        <begin position="23"/>
        <end position="307"/>
    </location>
</feature>
<feature type="transmembrane region" description="Helical" evidence="1">
    <location>
        <begin position="245"/>
        <end position="267"/>
    </location>
</feature>
<protein>
    <submittedName>
        <fullName evidence="3">Acyltransferase 3</fullName>
    </submittedName>
</protein>
<dbReference type="PANTHER" id="PTHR23028">
    <property type="entry name" value="ACETYLTRANSFERASE"/>
    <property type="match status" value="1"/>
</dbReference>
<dbReference type="Pfam" id="PF01757">
    <property type="entry name" value="Acyl_transf_3"/>
    <property type="match status" value="1"/>
</dbReference>
<keyword evidence="1" id="KW-1133">Transmembrane helix</keyword>
<organism evidence="3 4">
    <name type="scientific">Cupriavidus basilensis OR16</name>
    <dbReference type="NCBI Taxonomy" id="1127483"/>
    <lineage>
        <taxon>Bacteria</taxon>
        <taxon>Pseudomonadati</taxon>
        <taxon>Pseudomonadota</taxon>
        <taxon>Betaproteobacteria</taxon>
        <taxon>Burkholderiales</taxon>
        <taxon>Burkholderiaceae</taxon>
        <taxon>Cupriavidus</taxon>
    </lineage>
</organism>
<dbReference type="RefSeq" id="WP_006160884.1">
    <property type="nucleotide sequence ID" value="NZ_AHJE01000069.1"/>
</dbReference>
<name>H1SB55_9BURK</name>
<feature type="transmembrane region" description="Helical" evidence="1">
    <location>
        <begin position="49"/>
        <end position="69"/>
    </location>
</feature>
<gene>
    <name evidence="3" type="ORF">OR16_26968</name>
</gene>
<evidence type="ECO:0000256" key="1">
    <source>
        <dbReference type="SAM" id="Phobius"/>
    </source>
</evidence>
<keyword evidence="3" id="KW-0808">Transferase</keyword>
<dbReference type="PATRIC" id="fig|1127483.3.peg.5386"/>
<dbReference type="OrthoDB" id="9814807at2"/>
<evidence type="ECO:0000313" key="3">
    <source>
        <dbReference type="EMBL" id="EHP40293.1"/>
    </source>
</evidence>
<feature type="transmembrane region" description="Helical" evidence="1">
    <location>
        <begin position="27"/>
        <end position="43"/>
    </location>
</feature>
<feature type="transmembrane region" description="Helical" evidence="1">
    <location>
        <begin position="150"/>
        <end position="172"/>
    </location>
</feature>